<keyword evidence="9" id="KW-0687">Ribonucleoprotein</keyword>
<evidence type="ECO:0000256" key="11">
    <source>
        <dbReference type="ARBA" id="ARBA00035672"/>
    </source>
</evidence>
<dbReference type="Pfam" id="PF02881">
    <property type="entry name" value="SRP54_N"/>
    <property type="match status" value="1"/>
</dbReference>
<dbReference type="InterPro" id="IPR036891">
    <property type="entry name" value="Signal_recog_part_SRP54_M_sf"/>
</dbReference>
<dbReference type="InterPro" id="IPR036225">
    <property type="entry name" value="SRP/SRP_N"/>
</dbReference>
<dbReference type="InterPro" id="IPR004125">
    <property type="entry name" value="Signal_recog_particle_SRP54_M"/>
</dbReference>
<name>T0LAZ6_9MICR</name>
<dbReference type="HOGENOM" id="CLU_009301_6_1_1"/>
<dbReference type="InterPro" id="IPR022941">
    <property type="entry name" value="SRP54"/>
</dbReference>
<evidence type="ECO:0000256" key="2">
    <source>
        <dbReference type="ARBA" id="ARBA00005450"/>
    </source>
</evidence>
<comment type="subcellular location">
    <subcellularLocation>
        <location evidence="1">Cytoplasm</location>
    </subcellularLocation>
</comment>
<protein>
    <recommendedName>
        <fullName evidence="11">signal-recognition-particle GTPase</fullName>
        <ecNumber evidence="11">3.6.5.4</ecNumber>
    </recommendedName>
    <alternativeName>
        <fullName evidence="10">Signal recognition particle 54 kDa protein homolog</fullName>
    </alternativeName>
</protein>
<dbReference type="OrthoDB" id="10250817at2759"/>
<dbReference type="HAMAP" id="MF_00306">
    <property type="entry name" value="SRP54"/>
    <property type="match status" value="1"/>
</dbReference>
<comment type="catalytic activity">
    <reaction evidence="12">
        <text>GTP + H2O = GDP + phosphate + H(+)</text>
        <dbReference type="Rhea" id="RHEA:19669"/>
        <dbReference type="ChEBI" id="CHEBI:15377"/>
        <dbReference type="ChEBI" id="CHEBI:15378"/>
        <dbReference type="ChEBI" id="CHEBI:37565"/>
        <dbReference type="ChEBI" id="CHEBI:43474"/>
        <dbReference type="ChEBI" id="CHEBI:58189"/>
        <dbReference type="EC" id="3.6.5.4"/>
    </reaction>
    <physiologicalReaction direction="left-to-right" evidence="12">
        <dbReference type="Rhea" id="RHEA:19670"/>
    </physiologicalReaction>
</comment>
<evidence type="ECO:0000256" key="4">
    <source>
        <dbReference type="ARBA" id="ARBA00022741"/>
    </source>
</evidence>
<dbReference type="PANTHER" id="PTHR11564">
    <property type="entry name" value="SIGNAL RECOGNITION PARTICLE 54K PROTEIN SRP54"/>
    <property type="match status" value="1"/>
</dbReference>
<dbReference type="InterPro" id="IPR027417">
    <property type="entry name" value="P-loop_NTPase"/>
</dbReference>
<dbReference type="InterPro" id="IPR000897">
    <property type="entry name" value="SRP54_GTPase_dom"/>
</dbReference>
<keyword evidence="15" id="KW-1185">Reference proteome</keyword>
<dbReference type="SUPFAM" id="SSF52540">
    <property type="entry name" value="P-loop containing nucleoside triphosphate hydrolases"/>
    <property type="match status" value="1"/>
</dbReference>
<keyword evidence="7" id="KW-0342">GTP-binding</keyword>
<evidence type="ECO:0000256" key="8">
    <source>
        <dbReference type="ARBA" id="ARBA00023135"/>
    </source>
</evidence>
<dbReference type="SMART" id="SM00963">
    <property type="entry name" value="SRP54_N"/>
    <property type="match status" value="1"/>
</dbReference>
<evidence type="ECO:0000256" key="10">
    <source>
        <dbReference type="ARBA" id="ARBA00034905"/>
    </source>
</evidence>
<dbReference type="PROSITE" id="PS00300">
    <property type="entry name" value="SRP54"/>
    <property type="match status" value="1"/>
</dbReference>
<evidence type="ECO:0000256" key="7">
    <source>
        <dbReference type="ARBA" id="ARBA00023134"/>
    </source>
</evidence>
<keyword evidence="5" id="KW-0378">Hydrolase</keyword>
<evidence type="ECO:0000256" key="1">
    <source>
        <dbReference type="ARBA" id="ARBA00004496"/>
    </source>
</evidence>
<dbReference type="GO" id="GO:0005525">
    <property type="term" value="F:GTP binding"/>
    <property type="evidence" value="ECO:0007669"/>
    <property type="project" value="UniProtKB-KW"/>
</dbReference>
<dbReference type="GO" id="GO:0030942">
    <property type="term" value="F:endoplasmic reticulum signal peptide binding"/>
    <property type="evidence" value="ECO:0007669"/>
    <property type="project" value="TreeGrafter"/>
</dbReference>
<proteinExistence type="inferred from homology"/>
<keyword evidence="6" id="KW-0694">RNA-binding</keyword>
<dbReference type="GO" id="GO:0008312">
    <property type="term" value="F:7S RNA binding"/>
    <property type="evidence" value="ECO:0007669"/>
    <property type="project" value="EnsemblFungi"/>
</dbReference>
<dbReference type="AlphaFoldDB" id="T0LAZ6"/>
<dbReference type="FunFam" id="3.40.50.300:FF:000022">
    <property type="entry name" value="Signal recognition particle 54 kDa subunit"/>
    <property type="match status" value="1"/>
</dbReference>
<dbReference type="EMBL" id="KE647129">
    <property type="protein sequence ID" value="EQB61528.1"/>
    <property type="molecule type" value="Genomic_DNA"/>
</dbReference>
<dbReference type="CDD" id="cd17875">
    <property type="entry name" value="SRP54_G"/>
    <property type="match status" value="1"/>
</dbReference>
<dbReference type="Gene3D" id="1.20.120.140">
    <property type="entry name" value="Signal recognition particle SRP54, nucleotide-binding domain"/>
    <property type="match status" value="1"/>
</dbReference>
<gene>
    <name evidence="14" type="ORF">NAPIS_ORF00898</name>
</gene>
<dbReference type="Proteomes" id="UP000053780">
    <property type="component" value="Unassembled WGS sequence"/>
</dbReference>
<dbReference type="EC" id="3.6.5.4" evidence="11"/>
<organism evidence="14 15">
    <name type="scientific">Vairimorpha apis BRL 01</name>
    <dbReference type="NCBI Taxonomy" id="1037528"/>
    <lineage>
        <taxon>Eukaryota</taxon>
        <taxon>Fungi</taxon>
        <taxon>Fungi incertae sedis</taxon>
        <taxon>Microsporidia</taxon>
        <taxon>Nosematidae</taxon>
        <taxon>Vairimorpha</taxon>
    </lineage>
</organism>
<evidence type="ECO:0000313" key="14">
    <source>
        <dbReference type="EMBL" id="EQB61528.1"/>
    </source>
</evidence>
<evidence type="ECO:0000256" key="12">
    <source>
        <dbReference type="ARBA" id="ARBA00048157"/>
    </source>
</evidence>
<dbReference type="VEuPathDB" id="MicrosporidiaDB:NAPIS_ORF00898"/>
<evidence type="ECO:0000256" key="5">
    <source>
        <dbReference type="ARBA" id="ARBA00022801"/>
    </source>
</evidence>
<dbReference type="SUPFAM" id="SSF47364">
    <property type="entry name" value="Domain of the SRP/SRP receptor G-proteins"/>
    <property type="match status" value="1"/>
</dbReference>
<evidence type="ECO:0000259" key="13">
    <source>
        <dbReference type="PROSITE" id="PS00300"/>
    </source>
</evidence>
<dbReference type="SMART" id="SM00962">
    <property type="entry name" value="SRP54"/>
    <property type="match status" value="1"/>
</dbReference>
<dbReference type="Gene3D" id="3.40.50.300">
    <property type="entry name" value="P-loop containing nucleotide triphosphate hydrolases"/>
    <property type="match status" value="1"/>
</dbReference>
<keyword evidence="8" id="KW-0733">Signal recognition particle</keyword>
<dbReference type="InterPro" id="IPR042101">
    <property type="entry name" value="SRP54_N_sf"/>
</dbReference>
<dbReference type="PANTHER" id="PTHR11564:SF5">
    <property type="entry name" value="SIGNAL RECOGNITION PARTICLE SUBUNIT SRP54"/>
    <property type="match status" value="1"/>
</dbReference>
<dbReference type="GO" id="GO:0006616">
    <property type="term" value="P:SRP-dependent cotranslational protein targeting to membrane, translocation"/>
    <property type="evidence" value="ECO:0007669"/>
    <property type="project" value="TreeGrafter"/>
</dbReference>
<dbReference type="GO" id="GO:0003924">
    <property type="term" value="F:GTPase activity"/>
    <property type="evidence" value="ECO:0007669"/>
    <property type="project" value="EnsemblFungi"/>
</dbReference>
<dbReference type="SMART" id="SM00382">
    <property type="entry name" value="AAA"/>
    <property type="match status" value="1"/>
</dbReference>
<keyword evidence="4" id="KW-0547">Nucleotide-binding</keyword>
<dbReference type="GO" id="GO:0005786">
    <property type="term" value="C:signal recognition particle, endoplasmic reticulum targeting"/>
    <property type="evidence" value="ECO:0007669"/>
    <property type="project" value="UniProtKB-KW"/>
</dbReference>
<dbReference type="InterPro" id="IPR003593">
    <property type="entry name" value="AAA+_ATPase"/>
</dbReference>
<evidence type="ECO:0000256" key="6">
    <source>
        <dbReference type="ARBA" id="ARBA00022884"/>
    </source>
</evidence>
<dbReference type="SUPFAM" id="SSF47446">
    <property type="entry name" value="Signal peptide-binding domain"/>
    <property type="match status" value="1"/>
</dbReference>
<dbReference type="Gene3D" id="1.10.260.30">
    <property type="entry name" value="Signal recognition particle, SRP54 subunit, M-domain"/>
    <property type="match status" value="1"/>
</dbReference>
<dbReference type="Pfam" id="PF00448">
    <property type="entry name" value="SRP54"/>
    <property type="match status" value="1"/>
</dbReference>
<reference evidence="14 15" key="1">
    <citation type="journal article" date="2013" name="BMC Genomics">
        <title>Genome sequencing and comparative genomics of honey bee microsporidia, Nosema apis reveal novel insights into host-parasite interactions.</title>
        <authorList>
            <person name="Chen Yp."/>
            <person name="Pettis J.S."/>
            <person name="Zhao Y."/>
            <person name="Liu X."/>
            <person name="Tallon L.J."/>
            <person name="Sadzewicz L.D."/>
            <person name="Li R."/>
            <person name="Zheng H."/>
            <person name="Huang S."/>
            <person name="Zhang X."/>
            <person name="Hamilton M.C."/>
            <person name="Pernal S.F."/>
            <person name="Melathopoulos A.P."/>
            <person name="Yan X."/>
            <person name="Evans J.D."/>
        </authorList>
    </citation>
    <scope>NUCLEOTIDE SEQUENCE [LARGE SCALE GENOMIC DNA]</scope>
    <source>
        <strain evidence="14 15">BRL 01</strain>
    </source>
</reference>
<sequence>MIIDLGKSISSSLSKLFSSSITDESINTIVDEICVSLINSNVNPKYVEKIKNDIKSNIESKKSIQGFNKQRIVETAVFNALVDLVDPKVKFKEIEKGKSNVVVFVGLQGAGKTTSICKYANYYKKKGLKVGLVCADTFRAGAFDQIKQNALKIKVPFYGSEEADPVLVATEGVSRFKKEDFDLICVDTSGRHTQETELFNEMKDIINAVKPDNIIFIMDAGIGQSAEDQAIGFKNAVDVGSIIITKIDGTTKAGGAISSVAATNCPILFVGSGENMEDFDVFEPKGFVSRMLGMGDVSGLAKKISDLKIDEKEIFEKFQKGAFTLKDFVVQFKQLMSLGPMTKLFEMIPGTSNIKLPDEKKFKKMISIFDSFTDFELNSDGTLIEKSPSRIRRIAQGSACSFSDIADLMIQFKNMSAMMKKFSSIPGYGSMLNKDPRSLSESQKAKFKQQAKNMLPKDLMDSLSGFF</sequence>
<evidence type="ECO:0000256" key="3">
    <source>
        <dbReference type="ARBA" id="ARBA00022490"/>
    </source>
</evidence>
<dbReference type="Pfam" id="PF02978">
    <property type="entry name" value="SRP_SPB"/>
    <property type="match status" value="1"/>
</dbReference>
<comment type="similarity">
    <text evidence="2">Belongs to the GTP-binding SRP family. SRP54 subfamily.</text>
</comment>
<accession>T0LAZ6</accession>
<feature type="domain" description="SRP54-type proteins GTP-binding" evidence="13">
    <location>
        <begin position="266"/>
        <end position="279"/>
    </location>
</feature>
<keyword evidence="3" id="KW-0963">Cytoplasm</keyword>
<dbReference type="GO" id="GO:0005829">
    <property type="term" value="C:cytosol"/>
    <property type="evidence" value="ECO:0007669"/>
    <property type="project" value="TreeGrafter"/>
</dbReference>
<evidence type="ECO:0000313" key="15">
    <source>
        <dbReference type="Proteomes" id="UP000053780"/>
    </source>
</evidence>
<evidence type="ECO:0000256" key="9">
    <source>
        <dbReference type="ARBA" id="ARBA00023274"/>
    </source>
</evidence>
<dbReference type="InterPro" id="IPR013822">
    <property type="entry name" value="Signal_recog_particl_SRP54_hlx"/>
</dbReference>